<feature type="active site" description="Charge relay system" evidence="3">
    <location>
        <position position="308"/>
    </location>
</feature>
<dbReference type="Gene3D" id="3.40.50.10740">
    <property type="entry name" value="Class I glutamine amidotransferase-like"/>
    <property type="match status" value="1"/>
</dbReference>
<dbReference type="EMBL" id="BMFK01000001">
    <property type="protein sequence ID" value="GGE72659.1"/>
    <property type="molecule type" value="Genomic_DNA"/>
</dbReference>
<dbReference type="Pfam" id="PF02016">
    <property type="entry name" value="Peptidase_S66"/>
    <property type="match status" value="1"/>
</dbReference>
<evidence type="ECO:0000313" key="6">
    <source>
        <dbReference type="EMBL" id="GGE72659.1"/>
    </source>
</evidence>
<feature type="domain" description="LD-carboxypeptidase N-terminal" evidence="4">
    <location>
        <begin position="13"/>
        <end position="130"/>
    </location>
</feature>
<dbReference type="PANTHER" id="PTHR30237:SF5">
    <property type="entry name" value="CARBOXYPEPTIDASE VC_A0337-RELATED"/>
    <property type="match status" value="1"/>
</dbReference>
<evidence type="ECO:0000256" key="2">
    <source>
        <dbReference type="ARBA" id="ARBA00022801"/>
    </source>
</evidence>
<dbReference type="RefSeq" id="WP_188388500.1">
    <property type="nucleotide sequence ID" value="NZ_BMFK01000001.1"/>
</dbReference>
<sequence length="338" mass="38257">MIIYPSLQKGATIGVTAPSSGVPDVLHGIMRQACERMEQRGYKIHCGETVWTQEKAKAAKATKRAAEWMAMMQDEDIDAIIPPWGGQLLIEILEEIEFEKIEPKWVLGYSDTSVLLLAMTLTTGIATAHGTNLIDLRGEEMDATTAMWEQVLATETGGTITQHSSPYYQREWQHENLSPHVFHLTEETKWKTISGEEVHIEGRLLGGCIDMIRHLIGTSFGRVEEFREKHCPQDSFIWYFENCEMLTTDLRRSLVQMKLAGWFNHCAGILFGRSSANQPIDGYIVEDVYQELMDELHVPIVYDIDCGHVPPQLTLINGAFAEVKVKDKKGVIIQHFRP</sequence>
<feature type="active site" description="Nucleophile" evidence="3">
    <location>
        <position position="110"/>
    </location>
</feature>
<reference evidence="6" key="2">
    <citation type="submission" date="2020-09" db="EMBL/GenBank/DDBJ databases">
        <authorList>
            <person name="Sun Q."/>
            <person name="Zhou Y."/>
        </authorList>
    </citation>
    <scope>NUCLEOTIDE SEQUENCE</scope>
    <source>
        <strain evidence="6">CGMCC 1.12698</strain>
    </source>
</reference>
<evidence type="ECO:0000256" key="3">
    <source>
        <dbReference type="PIRSR" id="PIRSR028757-1"/>
    </source>
</evidence>
<keyword evidence="2" id="KW-0378">Hydrolase</keyword>
<dbReference type="SUPFAM" id="SSF52317">
    <property type="entry name" value="Class I glutamine amidotransferase-like"/>
    <property type="match status" value="1"/>
</dbReference>
<comment type="similarity">
    <text evidence="1">Belongs to the peptidase S66 family.</text>
</comment>
<dbReference type="InterPro" id="IPR029062">
    <property type="entry name" value="Class_I_gatase-like"/>
</dbReference>
<dbReference type="AlphaFoldDB" id="A0A917AT45"/>
<dbReference type="InterPro" id="IPR040921">
    <property type="entry name" value="Peptidase_S66C"/>
</dbReference>
<dbReference type="PIRSF" id="PIRSF028757">
    <property type="entry name" value="LD-carboxypeptidase"/>
    <property type="match status" value="1"/>
</dbReference>
<dbReference type="Gene3D" id="3.50.30.60">
    <property type="entry name" value="LD-carboxypeptidase A C-terminal domain-like"/>
    <property type="match status" value="1"/>
</dbReference>
<evidence type="ECO:0000313" key="7">
    <source>
        <dbReference type="Proteomes" id="UP000605259"/>
    </source>
</evidence>
<evidence type="ECO:0000256" key="1">
    <source>
        <dbReference type="ARBA" id="ARBA00010233"/>
    </source>
</evidence>
<dbReference type="GO" id="GO:0016787">
    <property type="term" value="F:hydrolase activity"/>
    <property type="evidence" value="ECO:0007669"/>
    <property type="project" value="UniProtKB-KW"/>
</dbReference>
<gene>
    <name evidence="6" type="primary">mccF</name>
    <name evidence="6" type="ORF">GCM10007140_23220</name>
</gene>
<organism evidence="6 7">
    <name type="scientific">Priestia taiwanensis</name>
    <dbReference type="NCBI Taxonomy" id="1347902"/>
    <lineage>
        <taxon>Bacteria</taxon>
        <taxon>Bacillati</taxon>
        <taxon>Bacillota</taxon>
        <taxon>Bacilli</taxon>
        <taxon>Bacillales</taxon>
        <taxon>Bacillaceae</taxon>
        <taxon>Priestia</taxon>
    </lineage>
</organism>
<dbReference type="InterPro" id="IPR027461">
    <property type="entry name" value="Carboxypeptidase_A_C_sf"/>
</dbReference>
<protein>
    <submittedName>
        <fullName evidence="6">LD-carboxypeptidase</fullName>
    </submittedName>
</protein>
<feature type="active site" description="Charge relay system" evidence="3">
    <location>
        <position position="241"/>
    </location>
</feature>
<comment type="caution">
    <text evidence="6">The sequence shown here is derived from an EMBL/GenBank/DDBJ whole genome shotgun (WGS) entry which is preliminary data.</text>
</comment>
<evidence type="ECO:0000259" key="4">
    <source>
        <dbReference type="Pfam" id="PF02016"/>
    </source>
</evidence>
<reference evidence="6" key="1">
    <citation type="journal article" date="2014" name="Int. J. Syst. Evol. Microbiol.">
        <title>Complete genome sequence of Corynebacterium casei LMG S-19264T (=DSM 44701T), isolated from a smear-ripened cheese.</title>
        <authorList>
            <consortium name="US DOE Joint Genome Institute (JGI-PGF)"/>
            <person name="Walter F."/>
            <person name="Albersmeier A."/>
            <person name="Kalinowski J."/>
            <person name="Ruckert C."/>
        </authorList>
    </citation>
    <scope>NUCLEOTIDE SEQUENCE</scope>
    <source>
        <strain evidence="6">CGMCC 1.12698</strain>
    </source>
</reference>
<accession>A0A917AT45</accession>
<dbReference type="CDD" id="cd07062">
    <property type="entry name" value="Peptidase_S66_mccF_like"/>
    <property type="match status" value="1"/>
</dbReference>
<dbReference type="InterPro" id="IPR027478">
    <property type="entry name" value="LdcA_N"/>
</dbReference>
<keyword evidence="7" id="KW-1185">Reference proteome</keyword>
<dbReference type="PANTHER" id="PTHR30237">
    <property type="entry name" value="MURAMOYLTETRAPEPTIDE CARBOXYPEPTIDASE"/>
    <property type="match status" value="1"/>
</dbReference>
<name>A0A917AT45_9BACI</name>
<dbReference type="InterPro" id="IPR040449">
    <property type="entry name" value="Peptidase_S66_N"/>
</dbReference>
<proteinExistence type="inferred from homology"/>
<feature type="domain" description="LD-carboxypeptidase C-terminal" evidence="5">
    <location>
        <begin position="201"/>
        <end position="323"/>
    </location>
</feature>
<dbReference type="Pfam" id="PF17676">
    <property type="entry name" value="Peptidase_S66C"/>
    <property type="match status" value="1"/>
</dbReference>
<dbReference type="Proteomes" id="UP000605259">
    <property type="component" value="Unassembled WGS sequence"/>
</dbReference>
<evidence type="ECO:0000259" key="5">
    <source>
        <dbReference type="Pfam" id="PF17676"/>
    </source>
</evidence>
<dbReference type="SUPFAM" id="SSF141986">
    <property type="entry name" value="LD-carboxypeptidase A C-terminal domain-like"/>
    <property type="match status" value="1"/>
</dbReference>
<dbReference type="InterPro" id="IPR003507">
    <property type="entry name" value="S66_fam"/>
</dbReference>